<protein>
    <submittedName>
        <fullName evidence="1">Uncharacterized protein</fullName>
    </submittedName>
</protein>
<proteinExistence type="predicted"/>
<organism evidence="1">
    <name type="scientific">marine metagenome</name>
    <dbReference type="NCBI Taxonomy" id="408172"/>
    <lineage>
        <taxon>unclassified sequences</taxon>
        <taxon>metagenomes</taxon>
        <taxon>ecological metagenomes</taxon>
    </lineage>
</organism>
<accession>A0A382XN61</accession>
<sequence length="242" mass="26892">MKLILSIILSISFSWGIGLTGLIIPENSYVLSTAGAGIAEGLTPALNPAMNVSKYSYIQFSLNRWLGDIKGSHTAYHWGREIPQTISVQSWSATDLELWDKPNFTPLGTFGVHYVSAAYSISHHFNTSYRFGIRFQANYIHLFTESMSGITLDAGALFPFSSFLTAGVVVRNMGYENTNNLRSELPGEIGFGTELKLPFKISILTDVIYLSEKGTDIRFGARTHFKWLNIHAGTSMHEKRNA</sequence>
<dbReference type="EMBL" id="UINC01169194">
    <property type="protein sequence ID" value="SVD72607.1"/>
    <property type="molecule type" value="Genomic_DNA"/>
</dbReference>
<feature type="non-terminal residue" evidence="1">
    <location>
        <position position="242"/>
    </location>
</feature>
<gene>
    <name evidence="1" type="ORF">METZ01_LOCUS425461</name>
</gene>
<evidence type="ECO:0000313" key="1">
    <source>
        <dbReference type="EMBL" id="SVD72607.1"/>
    </source>
</evidence>
<dbReference type="AlphaFoldDB" id="A0A382XN61"/>
<reference evidence="1" key="1">
    <citation type="submission" date="2018-05" db="EMBL/GenBank/DDBJ databases">
        <authorList>
            <person name="Lanie J.A."/>
            <person name="Ng W.-L."/>
            <person name="Kazmierczak K.M."/>
            <person name="Andrzejewski T.M."/>
            <person name="Davidsen T.M."/>
            <person name="Wayne K.J."/>
            <person name="Tettelin H."/>
            <person name="Glass J.I."/>
            <person name="Rusch D."/>
            <person name="Podicherti R."/>
            <person name="Tsui H.-C.T."/>
            <person name="Winkler M.E."/>
        </authorList>
    </citation>
    <scope>NUCLEOTIDE SEQUENCE</scope>
</reference>
<name>A0A382XN61_9ZZZZ</name>